<sequence>MELSKYAKRQYTLNETPIEKLENLSNVLGGPDIFIKRDDFLGLTAGGNKTRKLEFLAADALKKGADTLITCGGVQSNHCRLTLAAAVKEGMKCQLVLEETDYSPYNPNASGNNLLYHLLGAEKIKITSEGHDLGEAMQELCADLEKAGRRGYPIPVGGSNEIGTLGYVNCAQEIIRQMSHLGTTFDYVVTPSGSGGTQAGLVAGFSGDVSKTRVIGINVSRKQEEQEHLVRDLIERTYSFMGLSNRIPEDTVRCFGEYVGSGYAIPTPEMVEAVQLTARTEGILLDPVYTGKAMAGLIDLIRHGYFKKGENVLFIHTGGTPALYSYTSTFLGKLDMAADCN</sequence>
<protein>
    <submittedName>
        <fullName evidence="5">D-cysteine desulfhydrase</fullName>
        <ecNumber evidence="5">4.4.1.15</ecNumber>
    </submittedName>
</protein>
<dbReference type="RefSeq" id="WP_380963634.1">
    <property type="nucleotide sequence ID" value="NZ_JBHTCO010000004.1"/>
</dbReference>
<dbReference type="GO" id="GO:0019148">
    <property type="term" value="F:D-cysteine desulfhydrase activity"/>
    <property type="evidence" value="ECO:0007669"/>
    <property type="project" value="UniProtKB-EC"/>
</dbReference>
<keyword evidence="5" id="KW-0456">Lyase</keyword>
<dbReference type="PIRSF" id="PIRSF006278">
    <property type="entry name" value="ACCD_DCysDesulf"/>
    <property type="match status" value="1"/>
</dbReference>
<dbReference type="InterPro" id="IPR005966">
    <property type="entry name" value="D-Cys_desShydrase"/>
</dbReference>
<dbReference type="InterPro" id="IPR027278">
    <property type="entry name" value="ACCD_DCysDesulf"/>
</dbReference>
<reference evidence="6" key="1">
    <citation type="journal article" date="2019" name="Int. J. Syst. Evol. Microbiol.">
        <title>The Global Catalogue of Microorganisms (GCM) 10K type strain sequencing project: providing services to taxonomists for standard genome sequencing and annotation.</title>
        <authorList>
            <consortium name="The Broad Institute Genomics Platform"/>
            <consortium name="The Broad Institute Genome Sequencing Center for Infectious Disease"/>
            <person name="Wu L."/>
            <person name="Ma J."/>
        </authorList>
    </citation>
    <scope>NUCLEOTIDE SEQUENCE [LARGE SCALE GENOMIC DNA]</scope>
    <source>
        <strain evidence="6">CGMCC 1.16305</strain>
    </source>
</reference>
<dbReference type="NCBIfam" id="NF003031">
    <property type="entry name" value="PRK03910.1-4"/>
    <property type="match status" value="1"/>
</dbReference>
<evidence type="ECO:0000256" key="3">
    <source>
        <dbReference type="ARBA" id="ARBA00022898"/>
    </source>
</evidence>
<dbReference type="Proteomes" id="UP001596505">
    <property type="component" value="Unassembled WGS sequence"/>
</dbReference>
<dbReference type="InterPro" id="IPR001926">
    <property type="entry name" value="TrpB-like_PALP"/>
</dbReference>
<dbReference type="SUPFAM" id="SSF53686">
    <property type="entry name" value="Tryptophan synthase beta subunit-like PLP-dependent enzymes"/>
    <property type="match status" value="1"/>
</dbReference>
<keyword evidence="3" id="KW-0663">Pyridoxal phosphate</keyword>
<dbReference type="PANTHER" id="PTHR43780">
    <property type="entry name" value="1-AMINOCYCLOPROPANE-1-CARBOXYLATE DEAMINASE-RELATED"/>
    <property type="match status" value="1"/>
</dbReference>
<dbReference type="Pfam" id="PF00291">
    <property type="entry name" value="PALP"/>
    <property type="match status" value="1"/>
</dbReference>
<comment type="similarity">
    <text evidence="2">Belongs to the ACC deaminase/D-cysteine desulfhydrase family.</text>
</comment>
<evidence type="ECO:0000313" key="5">
    <source>
        <dbReference type="EMBL" id="MFC7392029.1"/>
    </source>
</evidence>
<organism evidence="5 6">
    <name type="scientific">Scopulibacillus cellulosilyticus</name>
    <dbReference type="NCBI Taxonomy" id="2665665"/>
    <lineage>
        <taxon>Bacteria</taxon>
        <taxon>Bacillati</taxon>
        <taxon>Bacillota</taxon>
        <taxon>Bacilli</taxon>
        <taxon>Bacillales</taxon>
        <taxon>Sporolactobacillaceae</taxon>
        <taxon>Scopulibacillus</taxon>
    </lineage>
</organism>
<evidence type="ECO:0000259" key="4">
    <source>
        <dbReference type="Pfam" id="PF00291"/>
    </source>
</evidence>
<accession>A0ABW2PRJ1</accession>
<dbReference type="EC" id="4.4.1.15" evidence="5"/>
<evidence type="ECO:0000256" key="1">
    <source>
        <dbReference type="ARBA" id="ARBA00001933"/>
    </source>
</evidence>
<keyword evidence="6" id="KW-1185">Reference proteome</keyword>
<comment type="cofactor">
    <cofactor evidence="1">
        <name>pyridoxal 5'-phosphate</name>
        <dbReference type="ChEBI" id="CHEBI:597326"/>
    </cofactor>
</comment>
<evidence type="ECO:0000313" key="6">
    <source>
        <dbReference type="Proteomes" id="UP001596505"/>
    </source>
</evidence>
<comment type="caution">
    <text evidence="5">The sequence shown here is derived from an EMBL/GenBank/DDBJ whole genome shotgun (WGS) entry which is preliminary data.</text>
</comment>
<dbReference type="InterPro" id="IPR036052">
    <property type="entry name" value="TrpB-like_PALP_sf"/>
</dbReference>
<dbReference type="EMBL" id="JBHTCO010000004">
    <property type="protein sequence ID" value="MFC7392029.1"/>
    <property type="molecule type" value="Genomic_DNA"/>
</dbReference>
<feature type="domain" description="Tryptophan synthase beta chain-like PALP" evidence="4">
    <location>
        <begin position="14"/>
        <end position="318"/>
    </location>
</feature>
<dbReference type="Gene3D" id="3.40.50.1100">
    <property type="match status" value="2"/>
</dbReference>
<proteinExistence type="inferred from homology"/>
<dbReference type="PANTHER" id="PTHR43780:SF2">
    <property type="entry name" value="1-AMINOCYCLOPROPANE-1-CARBOXYLATE DEAMINASE-RELATED"/>
    <property type="match status" value="1"/>
</dbReference>
<gene>
    <name evidence="5" type="ORF">ACFQRG_03465</name>
</gene>
<name>A0ABW2PRJ1_9BACL</name>
<dbReference type="NCBIfam" id="TIGR01275">
    <property type="entry name" value="ACC_deam_rel"/>
    <property type="match status" value="1"/>
</dbReference>
<evidence type="ECO:0000256" key="2">
    <source>
        <dbReference type="ARBA" id="ARBA00008639"/>
    </source>
</evidence>